<organism evidence="1 2">
    <name type="scientific">Clostridium botulinum</name>
    <dbReference type="NCBI Taxonomy" id="1491"/>
    <lineage>
        <taxon>Bacteria</taxon>
        <taxon>Bacillati</taxon>
        <taxon>Bacillota</taxon>
        <taxon>Clostridia</taxon>
        <taxon>Eubacteriales</taxon>
        <taxon>Clostridiaceae</taxon>
        <taxon>Clostridium</taxon>
    </lineage>
</organism>
<proteinExistence type="predicted"/>
<dbReference type="Pfam" id="PF05107">
    <property type="entry name" value="Cas_Cas7"/>
    <property type="match status" value="1"/>
</dbReference>
<dbReference type="EMBL" id="SWND01000005">
    <property type="protein sequence ID" value="NFF02041.1"/>
    <property type="molecule type" value="Genomic_DNA"/>
</dbReference>
<protein>
    <submittedName>
        <fullName evidence="1">CRISPR-associated protein</fullName>
    </submittedName>
</protein>
<sequence length="317" mass="36349">MNRRVYGILGIVSRMGNWNADFTGYPKTTSSGDVFGSDKAFKYPIKKMWENSGEKVLYIKSIKLEKNKKNERELFPRSLKERYEYIFGVEDLKKNKDSEEVLKNLFTAIDVKNFGATFAEEGNNISITGAVQIGQGFNKYEDTNAEEQQILSPFRDSSQKEGKKKDEEAKSSTLGTKIVSDEAHYFYPFVINPSAYDQFEKIGVTNGYTEDDYKKFKEASMVAATSFNTNSKIGCENEFALFVETKDDLYLPDLSQYVDFKKEADKNTIILTCSDLLNSFEDEIEDIGIYYNPYTTKIKSDEIKKAKKFNIFTKKEV</sequence>
<evidence type="ECO:0000313" key="1">
    <source>
        <dbReference type="EMBL" id="NFF02041.1"/>
    </source>
</evidence>
<dbReference type="InterPro" id="IPR006482">
    <property type="entry name" value="Cas7_Csh2/Csh2"/>
</dbReference>
<name>A0A6B4UEG8_CLOBO</name>
<gene>
    <name evidence="1" type="ORF">FCV25_09710</name>
</gene>
<reference evidence="1 2" key="1">
    <citation type="submission" date="2019-04" db="EMBL/GenBank/DDBJ databases">
        <title>Genome sequencing of Clostridium botulinum Groups I-IV and Clostridium butyricum.</title>
        <authorList>
            <person name="Brunt J."/>
            <person name="Van Vliet A.H.M."/>
            <person name="Stringer S.C."/>
            <person name="Carter A.T."/>
            <person name="Peck M.W."/>
        </authorList>
    </citation>
    <scope>NUCLEOTIDE SEQUENCE [LARGE SCALE GENOMIC DNA]</scope>
    <source>
        <strain evidence="1 2">IFR 18/054</strain>
    </source>
</reference>
<accession>A0A6B4UEG8</accession>
<comment type="caution">
    <text evidence="1">The sequence shown here is derived from an EMBL/GenBank/DDBJ whole genome shotgun (WGS) entry which is preliminary data.</text>
</comment>
<dbReference type="Proteomes" id="UP000472521">
    <property type="component" value="Unassembled WGS sequence"/>
</dbReference>
<dbReference type="AlphaFoldDB" id="A0A6B4UEG8"/>
<evidence type="ECO:0000313" key="2">
    <source>
        <dbReference type="Proteomes" id="UP000472521"/>
    </source>
</evidence>
<dbReference type="GO" id="GO:0043571">
    <property type="term" value="P:maintenance of CRISPR repeat elements"/>
    <property type="evidence" value="ECO:0007669"/>
    <property type="project" value="InterPro"/>
</dbReference>